<evidence type="ECO:0000313" key="3">
    <source>
        <dbReference type="Proteomes" id="UP000238479"/>
    </source>
</evidence>
<sequence length="575" mass="61857">MNSGPIEISSDEDTGLNDLDDDSADWLSNLIESVEKKFGDDDSDDVVVIGEVNSGSKCSLKEVDDDCVVLDGDPDKAVSVADDESGSGSDDLVVVGEKGQIACRDYPHPRHLCAKFPFTSTPHEKHCDLCHCYVCDSLAPCVHWGIGASHIGHCHATEKVEMWKVLRRNFKMGRSASMPVIKVSLALPQLNQVPPLDIIRLAPNSIPQTQVCRPTTTHAVSSTSPTLPAPTSIPLNQVPRSTLIRAPPSTTLINSTVRNQGRSHQPRFLSSKNGVQPASVQPSSASQQLHSNAVRSSRAQNIGNGGLHSTSSPTMFKRAGPVRISLGRNRSAYGSSYNSNHVNPSQCGSLNNSGCANPSQYGRIPSPMAASHDGIRFSWQEVHNSLNRIPSVPMGSGIVGSALPPQQPQTYSQPFAQSAYSQNVQQGSQIQNDAQNIYQYGIESQNASQNVSLQGIGPSAVDLGFSDCNYSWTNNTSQSIQQPQPPIGNSQVQSTEAIYGPSPVKEPDFQSNGYPNFQGLESDFENWLLDNQPTPPVTNDYVPSQLDLLSPGPALADAGMLLFDFETSLNSLTQV</sequence>
<accession>A0A2P6PUQ0</accession>
<dbReference type="PANTHER" id="PTHR33443">
    <property type="entry name" value="ZGC:112980"/>
    <property type="match status" value="1"/>
</dbReference>
<feature type="compositionally biased region" description="Low complexity" evidence="1">
    <location>
        <begin position="275"/>
        <end position="288"/>
    </location>
</feature>
<proteinExistence type="predicted"/>
<dbReference type="EMBL" id="PDCK01000044">
    <property type="protein sequence ID" value="PRQ25660.1"/>
    <property type="molecule type" value="Genomic_DNA"/>
</dbReference>
<comment type="caution">
    <text evidence="2">The sequence shown here is derived from an EMBL/GenBank/DDBJ whole genome shotgun (WGS) entry which is preliminary data.</text>
</comment>
<keyword evidence="3" id="KW-1185">Reference proteome</keyword>
<evidence type="ECO:0000256" key="1">
    <source>
        <dbReference type="SAM" id="MobiDB-lite"/>
    </source>
</evidence>
<feature type="compositionally biased region" description="Polar residues" evidence="1">
    <location>
        <begin position="254"/>
        <end position="274"/>
    </location>
</feature>
<dbReference type="PANTHER" id="PTHR33443:SF35">
    <property type="entry name" value="VQ DOMAIN-CONTAINING PROTEIN"/>
    <property type="match status" value="1"/>
</dbReference>
<organism evidence="2 3">
    <name type="scientific">Rosa chinensis</name>
    <name type="common">China rose</name>
    <dbReference type="NCBI Taxonomy" id="74649"/>
    <lineage>
        <taxon>Eukaryota</taxon>
        <taxon>Viridiplantae</taxon>
        <taxon>Streptophyta</taxon>
        <taxon>Embryophyta</taxon>
        <taxon>Tracheophyta</taxon>
        <taxon>Spermatophyta</taxon>
        <taxon>Magnoliopsida</taxon>
        <taxon>eudicotyledons</taxon>
        <taxon>Gunneridae</taxon>
        <taxon>Pentapetalae</taxon>
        <taxon>rosids</taxon>
        <taxon>fabids</taxon>
        <taxon>Rosales</taxon>
        <taxon>Rosaceae</taxon>
        <taxon>Rosoideae</taxon>
        <taxon>Rosoideae incertae sedis</taxon>
        <taxon>Rosa</taxon>
    </lineage>
</organism>
<dbReference type="OMA" id="NIGHCHA"/>
<feature type="compositionally biased region" description="Acidic residues" evidence="1">
    <location>
        <begin position="9"/>
        <end position="20"/>
    </location>
</feature>
<dbReference type="Gramene" id="PRQ25660">
    <property type="protein sequence ID" value="PRQ25660"/>
    <property type="gene ID" value="RchiOBHm_Chr6g0286061"/>
</dbReference>
<feature type="region of interest" description="Disordered" evidence="1">
    <location>
        <begin position="254"/>
        <end position="316"/>
    </location>
</feature>
<evidence type="ECO:0000313" key="2">
    <source>
        <dbReference type="EMBL" id="PRQ25660.1"/>
    </source>
</evidence>
<dbReference type="STRING" id="74649.A0A2P6PUQ0"/>
<dbReference type="InterPro" id="IPR053234">
    <property type="entry name" value="RPM1_Interactor"/>
</dbReference>
<reference evidence="2 3" key="1">
    <citation type="journal article" date="2018" name="Nat. Genet.">
        <title>The Rosa genome provides new insights in the design of modern roses.</title>
        <authorList>
            <person name="Bendahmane M."/>
        </authorList>
    </citation>
    <scope>NUCLEOTIDE SEQUENCE [LARGE SCALE GENOMIC DNA]</scope>
    <source>
        <strain evidence="3">cv. Old Blush</strain>
    </source>
</reference>
<feature type="region of interest" description="Disordered" evidence="1">
    <location>
        <begin position="215"/>
        <end position="235"/>
    </location>
</feature>
<feature type="compositionally biased region" description="Polar residues" evidence="1">
    <location>
        <begin position="289"/>
        <end position="314"/>
    </location>
</feature>
<feature type="region of interest" description="Disordered" evidence="1">
    <location>
        <begin position="1"/>
        <end position="20"/>
    </location>
</feature>
<gene>
    <name evidence="2" type="ORF">RchiOBHm_Chr6g0286061</name>
</gene>
<dbReference type="Proteomes" id="UP000238479">
    <property type="component" value="Chromosome 6"/>
</dbReference>
<dbReference type="OrthoDB" id="266020at2759"/>
<dbReference type="AlphaFoldDB" id="A0A2P6PUQ0"/>
<name>A0A2P6PUQ0_ROSCH</name>
<feature type="compositionally biased region" description="Low complexity" evidence="1">
    <location>
        <begin position="221"/>
        <end position="234"/>
    </location>
</feature>
<protein>
    <submittedName>
        <fullName evidence="2">Uncharacterized protein</fullName>
    </submittedName>
</protein>